<dbReference type="AlphaFoldDB" id="A0A2K9ALP1"/>
<feature type="transmembrane region" description="Helical" evidence="8">
    <location>
        <begin position="29"/>
        <end position="52"/>
    </location>
</feature>
<keyword evidence="5 8" id="KW-0812">Transmembrane</keyword>
<feature type="transmembrane region" description="Helical" evidence="8">
    <location>
        <begin position="340"/>
        <end position="364"/>
    </location>
</feature>
<feature type="transmembrane region" description="Helical" evidence="8">
    <location>
        <begin position="298"/>
        <end position="320"/>
    </location>
</feature>
<evidence type="ECO:0000313" key="10">
    <source>
        <dbReference type="Proteomes" id="UP000232693"/>
    </source>
</evidence>
<dbReference type="PANTHER" id="PTHR43357">
    <property type="entry name" value="INNER MEMBRANE ABC TRANSPORTER PERMEASE PROTEIN YDCV"/>
    <property type="match status" value="1"/>
</dbReference>
<evidence type="ECO:0000256" key="7">
    <source>
        <dbReference type="ARBA" id="ARBA00023136"/>
    </source>
</evidence>
<dbReference type="Gene3D" id="1.10.3720.10">
    <property type="entry name" value="MetI-like"/>
    <property type="match status" value="2"/>
</dbReference>
<feature type="transmembrane region" description="Helical" evidence="8">
    <location>
        <begin position="107"/>
        <end position="127"/>
    </location>
</feature>
<dbReference type="SUPFAM" id="SSF161098">
    <property type="entry name" value="MetI-like"/>
    <property type="match status" value="2"/>
</dbReference>
<dbReference type="InterPro" id="IPR035906">
    <property type="entry name" value="MetI-like_sf"/>
</dbReference>
<evidence type="ECO:0000256" key="6">
    <source>
        <dbReference type="ARBA" id="ARBA00022989"/>
    </source>
</evidence>
<evidence type="ECO:0000313" key="9">
    <source>
        <dbReference type="EMBL" id="AUD79844.1"/>
    </source>
</evidence>
<accession>A0A2K9ALP1</accession>
<dbReference type="GO" id="GO:0005886">
    <property type="term" value="C:plasma membrane"/>
    <property type="evidence" value="ECO:0007669"/>
    <property type="project" value="UniProtKB-SubCell"/>
</dbReference>
<dbReference type="FunFam" id="1.10.3720.10:FF:000088">
    <property type="entry name" value="Iron(III) ABC transporter, permease protein"/>
    <property type="match status" value="1"/>
</dbReference>
<dbReference type="KEGG" id="kpd:CW740_11525"/>
<dbReference type="RefSeq" id="WP_106647636.1">
    <property type="nucleotide sequence ID" value="NZ_BMGO01000001.1"/>
</dbReference>
<feature type="transmembrane region" description="Helical" evidence="8">
    <location>
        <begin position="154"/>
        <end position="173"/>
    </location>
</feature>
<feature type="transmembrane region" description="Helical" evidence="8">
    <location>
        <begin position="72"/>
        <end position="95"/>
    </location>
</feature>
<feature type="transmembrane region" description="Helical" evidence="8">
    <location>
        <begin position="246"/>
        <end position="271"/>
    </location>
</feature>
<organism evidence="9 10">
    <name type="scientific">Kangiella profundi</name>
    <dbReference type="NCBI Taxonomy" id="1561924"/>
    <lineage>
        <taxon>Bacteria</taxon>
        <taxon>Pseudomonadati</taxon>
        <taxon>Pseudomonadota</taxon>
        <taxon>Gammaproteobacteria</taxon>
        <taxon>Kangiellales</taxon>
        <taxon>Kangiellaceae</taxon>
        <taxon>Kangiella</taxon>
    </lineage>
</organism>
<keyword evidence="10" id="KW-1185">Reference proteome</keyword>
<dbReference type="CDD" id="cd06261">
    <property type="entry name" value="TM_PBP2"/>
    <property type="match status" value="2"/>
</dbReference>
<feature type="transmembrane region" description="Helical" evidence="8">
    <location>
        <begin position="210"/>
        <end position="234"/>
    </location>
</feature>
<dbReference type="Pfam" id="PF00528">
    <property type="entry name" value="BPD_transp_1"/>
    <property type="match status" value="2"/>
</dbReference>
<evidence type="ECO:0000256" key="8">
    <source>
        <dbReference type="RuleBase" id="RU363032"/>
    </source>
</evidence>
<keyword evidence="2 8" id="KW-0813">Transport</keyword>
<feature type="transmembrane region" description="Helical" evidence="8">
    <location>
        <begin position="474"/>
        <end position="491"/>
    </location>
</feature>
<feature type="transmembrane region" description="Helical" evidence="8">
    <location>
        <begin position="385"/>
        <end position="403"/>
    </location>
</feature>
<proteinExistence type="inferred from homology"/>
<keyword evidence="7 8" id="KW-0472">Membrane</keyword>
<reference evidence="9 10" key="1">
    <citation type="submission" date="2017-12" db="EMBL/GenBank/DDBJ databases">
        <title>Kangiella profundi FT102 completed genome.</title>
        <authorList>
            <person name="Xu J."/>
            <person name="Wang J."/>
            <person name="Lu Y."/>
        </authorList>
    </citation>
    <scope>NUCLEOTIDE SEQUENCE [LARGE SCALE GENOMIC DNA]</scope>
    <source>
        <strain evidence="9 10">FT102</strain>
    </source>
</reference>
<comment type="subcellular location">
    <subcellularLocation>
        <location evidence="1">Cell inner membrane</location>
        <topology evidence="1">Multi-pass membrane protein</topology>
    </subcellularLocation>
    <subcellularLocation>
        <location evidence="8">Cell membrane</location>
        <topology evidence="8">Multi-pass membrane protein</topology>
    </subcellularLocation>
</comment>
<dbReference type="OrthoDB" id="9790211at2"/>
<name>A0A2K9ALP1_9GAMM</name>
<evidence type="ECO:0000256" key="3">
    <source>
        <dbReference type="ARBA" id="ARBA00022475"/>
    </source>
</evidence>
<evidence type="ECO:0000256" key="4">
    <source>
        <dbReference type="ARBA" id="ARBA00022519"/>
    </source>
</evidence>
<dbReference type="PROSITE" id="PS50928">
    <property type="entry name" value="ABC_TM1"/>
    <property type="match status" value="2"/>
</dbReference>
<keyword evidence="6 8" id="KW-1133">Transmembrane helix</keyword>
<evidence type="ECO:0000256" key="1">
    <source>
        <dbReference type="ARBA" id="ARBA00004429"/>
    </source>
</evidence>
<dbReference type="InterPro" id="IPR000515">
    <property type="entry name" value="MetI-like"/>
</dbReference>
<dbReference type="PANTHER" id="PTHR43357:SF3">
    <property type="entry name" value="FE(3+)-TRANSPORT SYSTEM PERMEASE PROTEIN FBPB 2"/>
    <property type="match status" value="1"/>
</dbReference>
<comment type="similarity">
    <text evidence="8">Belongs to the binding-protein-dependent transport system permease family.</text>
</comment>
<keyword evidence="4" id="KW-0997">Cell inner membrane</keyword>
<dbReference type="Proteomes" id="UP000232693">
    <property type="component" value="Chromosome"/>
</dbReference>
<feature type="transmembrane region" description="Helical" evidence="8">
    <location>
        <begin position="415"/>
        <end position="434"/>
    </location>
</feature>
<keyword evidence="3" id="KW-1003">Cell membrane</keyword>
<evidence type="ECO:0000256" key="2">
    <source>
        <dbReference type="ARBA" id="ARBA00022448"/>
    </source>
</evidence>
<dbReference type="EMBL" id="CP025120">
    <property type="protein sequence ID" value="AUD79844.1"/>
    <property type="molecule type" value="Genomic_DNA"/>
</dbReference>
<gene>
    <name evidence="9" type="ORF">CW740_11525</name>
</gene>
<evidence type="ECO:0000256" key="5">
    <source>
        <dbReference type="ARBA" id="ARBA00022692"/>
    </source>
</evidence>
<protein>
    <submittedName>
        <fullName evidence="9">Iron ABC transporter permease</fullName>
    </submittedName>
</protein>
<feature type="transmembrane region" description="Helical" evidence="8">
    <location>
        <begin position="523"/>
        <end position="543"/>
    </location>
</feature>
<dbReference type="GO" id="GO:0055085">
    <property type="term" value="P:transmembrane transport"/>
    <property type="evidence" value="ECO:0007669"/>
    <property type="project" value="InterPro"/>
</dbReference>
<sequence length="548" mass="61233">MTDNTDQQTSQNASTKRWRFGVLKKVDGFLLWAILLICLLPLLPLLFSWFNLEPELWQHLWNTQIPQLLSNTFWLVLLVGGGSFLIGVSLAWLIVMHDFPGRSILQWGLMLPLAIPPYILAFTLLGFTDYEGPLQHLLEAVGLGVAWLPDTRNVFGVALIFTLSLYPYVYLLMRSALQRKGRTSYESARTLGYSRAKAFWRLVIPLTRPAWIAGLGLVLMETLADFGAVAIFNFDTFTTAIYKSWYGFFSAGTAAQLACILLLFVALSVLVEKWGRGQSRYEQTGIALKEYRQPLTGWWGWLVQIFAWTVFALGFVLPVIQLMVWAIKTYERHTDGTLELLSHTMILAVVAALITLVVAGIMVWAKRNRESASRNLAIEFSQLGYALPGTVLAVGIMMALNWIDGGIASLFGIKGQWLASGLFALILAYIIRFLRIGYGPVASSMSQIKPSVVEAAASLGADQKERLWRVYIPLLRPGVFTALLLMFVEVMKELPATLMLRPFGWDTLAVRIYELTSEGEWEVAALPAVLLVAVGILPVIYLIKKSES</sequence>